<reference evidence="2 3" key="1">
    <citation type="submission" date="2024-09" db="EMBL/GenBank/DDBJ databases">
        <title>Chromosome-scale assembly of Riccia fluitans.</title>
        <authorList>
            <person name="Paukszto L."/>
            <person name="Sawicki J."/>
            <person name="Karawczyk K."/>
            <person name="Piernik-Szablinska J."/>
            <person name="Szczecinska M."/>
            <person name="Mazdziarz M."/>
        </authorList>
    </citation>
    <scope>NUCLEOTIDE SEQUENCE [LARGE SCALE GENOMIC DNA]</scope>
    <source>
        <strain evidence="2">Rf_01</strain>
        <tissue evidence="2">Aerial parts of the thallus</tissue>
    </source>
</reference>
<dbReference type="Proteomes" id="UP001605036">
    <property type="component" value="Unassembled WGS sequence"/>
</dbReference>
<sequence length="208" mass="23354">MIRECQRSRTFKSTEQSRRGIEERAAVELEHFVRRTLLKTVKPKGPRPTPRGEMRIRDEGITKANKLPRRWHEWVDPKMIARAKLKPVLEEELTSPMGLTFGVSLTCGTGVDLSGIAEPNRAILADNPLALPSTISRKLGGKSSGPRPKLSNEREIGPTSEPNPLTYLSEHSRRPLKAPGRNTTPSGNRRPSRHLMPSLTEQPNELYL</sequence>
<gene>
    <name evidence="2" type="ORF">R1flu_007790</name>
</gene>
<dbReference type="EMBL" id="JBHFFA010000003">
    <property type="protein sequence ID" value="KAL2636311.1"/>
    <property type="molecule type" value="Genomic_DNA"/>
</dbReference>
<name>A0ABD1YZX9_9MARC</name>
<organism evidence="2 3">
    <name type="scientific">Riccia fluitans</name>
    <dbReference type="NCBI Taxonomy" id="41844"/>
    <lineage>
        <taxon>Eukaryota</taxon>
        <taxon>Viridiplantae</taxon>
        <taxon>Streptophyta</taxon>
        <taxon>Embryophyta</taxon>
        <taxon>Marchantiophyta</taxon>
        <taxon>Marchantiopsida</taxon>
        <taxon>Marchantiidae</taxon>
        <taxon>Marchantiales</taxon>
        <taxon>Ricciaceae</taxon>
        <taxon>Riccia</taxon>
    </lineage>
</organism>
<evidence type="ECO:0000313" key="3">
    <source>
        <dbReference type="Proteomes" id="UP001605036"/>
    </source>
</evidence>
<protein>
    <submittedName>
        <fullName evidence="2">Uncharacterized protein</fullName>
    </submittedName>
</protein>
<dbReference type="AlphaFoldDB" id="A0ABD1YZX9"/>
<feature type="region of interest" description="Disordered" evidence="1">
    <location>
        <begin position="1"/>
        <end position="20"/>
    </location>
</feature>
<evidence type="ECO:0000313" key="2">
    <source>
        <dbReference type="EMBL" id="KAL2636311.1"/>
    </source>
</evidence>
<keyword evidence="3" id="KW-1185">Reference proteome</keyword>
<accession>A0ABD1YZX9</accession>
<proteinExistence type="predicted"/>
<evidence type="ECO:0000256" key="1">
    <source>
        <dbReference type="SAM" id="MobiDB-lite"/>
    </source>
</evidence>
<feature type="region of interest" description="Disordered" evidence="1">
    <location>
        <begin position="133"/>
        <end position="208"/>
    </location>
</feature>
<comment type="caution">
    <text evidence="2">The sequence shown here is derived from an EMBL/GenBank/DDBJ whole genome shotgun (WGS) entry which is preliminary data.</text>
</comment>
<feature type="compositionally biased region" description="Polar residues" evidence="1">
    <location>
        <begin position="199"/>
        <end position="208"/>
    </location>
</feature>